<evidence type="ECO:0000313" key="2">
    <source>
        <dbReference type="Proteomes" id="UP000688137"/>
    </source>
</evidence>
<keyword evidence="2" id="KW-1185">Reference proteome</keyword>
<protein>
    <submittedName>
        <fullName evidence="1">Uncharacterized protein</fullName>
    </submittedName>
</protein>
<comment type="caution">
    <text evidence="1">The sequence shown here is derived from an EMBL/GenBank/DDBJ whole genome shotgun (WGS) entry which is preliminary data.</text>
</comment>
<sequence length="138" mass="16078">MNKIQFLSLQVIPTKMELTMFKPKLNYIVKQVYCLKCIMLNKIDIELIIDQIIFIVELLIFGQFGAPSLAYLNELLKILVTTLNSFKQDELGYVIANMETLKKQTNLDYLKSFKKGSSRNQKIANQFQKIQKRILTII</sequence>
<reference evidence="1" key="1">
    <citation type="submission" date="2021-01" db="EMBL/GenBank/DDBJ databases">
        <authorList>
            <consortium name="Genoscope - CEA"/>
            <person name="William W."/>
        </authorList>
    </citation>
    <scope>NUCLEOTIDE SEQUENCE</scope>
</reference>
<dbReference type="EMBL" id="CAJJDM010000007">
    <property type="protein sequence ID" value="CAD8046532.1"/>
    <property type="molecule type" value="Genomic_DNA"/>
</dbReference>
<name>A0A8S1JV56_PARPR</name>
<organism evidence="1 2">
    <name type="scientific">Paramecium primaurelia</name>
    <dbReference type="NCBI Taxonomy" id="5886"/>
    <lineage>
        <taxon>Eukaryota</taxon>
        <taxon>Sar</taxon>
        <taxon>Alveolata</taxon>
        <taxon>Ciliophora</taxon>
        <taxon>Intramacronucleata</taxon>
        <taxon>Oligohymenophorea</taxon>
        <taxon>Peniculida</taxon>
        <taxon>Parameciidae</taxon>
        <taxon>Paramecium</taxon>
    </lineage>
</organism>
<evidence type="ECO:0000313" key="1">
    <source>
        <dbReference type="EMBL" id="CAD8046532.1"/>
    </source>
</evidence>
<dbReference type="Proteomes" id="UP000688137">
    <property type="component" value="Unassembled WGS sequence"/>
</dbReference>
<dbReference type="AlphaFoldDB" id="A0A8S1JV56"/>
<accession>A0A8S1JV56</accession>
<gene>
    <name evidence="1" type="ORF">PPRIM_AZ9-3.1.T0100427</name>
</gene>
<proteinExistence type="predicted"/>